<name>W4K857_HETIT</name>
<dbReference type="GeneID" id="20676181"/>
<keyword evidence="2" id="KW-1185">Reference proteome</keyword>
<evidence type="ECO:0000313" key="2">
    <source>
        <dbReference type="Proteomes" id="UP000030671"/>
    </source>
</evidence>
<dbReference type="EMBL" id="KI925458">
    <property type="protein sequence ID" value="ETW82012.1"/>
    <property type="molecule type" value="Genomic_DNA"/>
</dbReference>
<dbReference type="KEGG" id="hir:HETIRDRAFT_451661"/>
<protein>
    <submittedName>
        <fullName evidence="1">Uncharacterized protein</fullName>
    </submittedName>
</protein>
<organism evidence="1 2">
    <name type="scientific">Heterobasidion irregulare (strain TC 32-1)</name>
    <dbReference type="NCBI Taxonomy" id="747525"/>
    <lineage>
        <taxon>Eukaryota</taxon>
        <taxon>Fungi</taxon>
        <taxon>Dikarya</taxon>
        <taxon>Basidiomycota</taxon>
        <taxon>Agaricomycotina</taxon>
        <taxon>Agaricomycetes</taxon>
        <taxon>Russulales</taxon>
        <taxon>Bondarzewiaceae</taxon>
        <taxon>Heterobasidion</taxon>
        <taxon>Heterobasidion annosum species complex</taxon>
    </lineage>
</organism>
<sequence>MEDYCRPIRKASMFLALRPVEGFRDQYNAQSTAMSNIRKFVLRSLGDSEPSDIMEIPDELYLRRRVFTRGKPPALQTPRVPEKVIFYMRAGEGRVKRCSPYVFGVGDLVDVNSYVDVATYRGLQGSAFTKVYFSFNRLELVQLCPASSVKKMRRETPGTGETVS</sequence>
<evidence type="ECO:0000313" key="1">
    <source>
        <dbReference type="EMBL" id="ETW82012.1"/>
    </source>
</evidence>
<dbReference type="AlphaFoldDB" id="W4K857"/>
<dbReference type="Proteomes" id="UP000030671">
    <property type="component" value="Unassembled WGS sequence"/>
</dbReference>
<reference evidence="1 2" key="1">
    <citation type="journal article" date="2012" name="New Phytol.">
        <title>Insight into trade-off between wood decay and parasitism from the genome of a fungal forest pathogen.</title>
        <authorList>
            <person name="Olson A."/>
            <person name="Aerts A."/>
            <person name="Asiegbu F."/>
            <person name="Belbahri L."/>
            <person name="Bouzid O."/>
            <person name="Broberg A."/>
            <person name="Canback B."/>
            <person name="Coutinho P.M."/>
            <person name="Cullen D."/>
            <person name="Dalman K."/>
            <person name="Deflorio G."/>
            <person name="van Diepen L.T."/>
            <person name="Dunand C."/>
            <person name="Duplessis S."/>
            <person name="Durling M."/>
            <person name="Gonthier P."/>
            <person name="Grimwood J."/>
            <person name="Fossdal C.G."/>
            <person name="Hansson D."/>
            <person name="Henrissat B."/>
            <person name="Hietala A."/>
            <person name="Himmelstrand K."/>
            <person name="Hoffmeister D."/>
            <person name="Hogberg N."/>
            <person name="James T.Y."/>
            <person name="Karlsson M."/>
            <person name="Kohler A."/>
            <person name="Kues U."/>
            <person name="Lee Y.H."/>
            <person name="Lin Y.C."/>
            <person name="Lind M."/>
            <person name="Lindquist E."/>
            <person name="Lombard V."/>
            <person name="Lucas S."/>
            <person name="Lunden K."/>
            <person name="Morin E."/>
            <person name="Murat C."/>
            <person name="Park J."/>
            <person name="Raffaello T."/>
            <person name="Rouze P."/>
            <person name="Salamov A."/>
            <person name="Schmutz J."/>
            <person name="Solheim H."/>
            <person name="Stahlberg J."/>
            <person name="Velez H."/>
            <person name="de Vries R.P."/>
            <person name="Wiebenga A."/>
            <person name="Woodward S."/>
            <person name="Yakovlev I."/>
            <person name="Garbelotto M."/>
            <person name="Martin F."/>
            <person name="Grigoriev I.V."/>
            <person name="Stenlid J."/>
        </authorList>
    </citation>
    <scope>NUCLEOTIDE SEQUENCE [LARGE SCALE GENOMIC DNA]</scope>
    <source>
        <strain evidence="1 2">TC 32-1</strain>
    </source>
</reference>
<accession>W4K857</accession>
<dbReference type="HOGENOM" id="CLU_1619250_0_0_1"/>
<dbReference type="RefSeq" id="XP_009546595.1">
    <property type="nucleotide sequence ID" value="XM_009548300.1"/>
</dbReference>
<proteinExistence type="predicted"/>
<dbReference type="InParanoid" id="W4K857"/>
<gene>
    <name evidence="1" type="ORF">HETIRDRAFT_451661</name>
</gene>